<dbReference type="Proteomes" id="UP001319200">
    <property type="component" value="Unassembled WGS sequence"/>
</dbReference>
<dbReference type="InterPro" id="IPR026444">
    <property type="entry name" value="Secre_tail"/>
</dbReference>
<evidence type="ECO:0000256" key="1">
    <source>
        <dbReference type="SAM" id="SignalP"/>
    </source>
</evidence>
<comment type="caution">
    <text evidence="2">The sequence shown here is derived from an EMBL/GenBank/DDBJ whole genome shotgun (WGS) entry which is preliminary data.</text>
</comment>
<evidence type="ECO:0000313" key="2">
    <source>
        <dbReference type="EMBL" id="MBT1696579.1"/>
    </source>
</evidence>
<keyword evidence="1" id="KW-0732">Signal</keyword>
<gene>
    <name evidence="2" type="ORF">KK083_06830</name>
</gene>
<organism evidence="2 3">
    <name type="scientific">Chryseosolibacter histidini</name>
    <dbReference type="NCBI Taxonomy" id="2782349"/>
    <lineage>
        <taxon>Bacteria</taxon>
        <taxon>Pseudomonadati</taxon>
        <taxon>Bacteroidota</taxon>
        <taxon>Cytophagia</taxon>
        <taxon>Cytophagales</taxon>
        <taxon>Chryseotaleaceae</taxon>
        <taxon>Chryseosolibacter</taxon>
    </lineage>
</organism>
<dbReference type="EMBL" id="JAHESF010000005">
    <property type="protein sequence ID" value="MBT1696579.1"/>
    <property type="molecule type" value="Genomic_DNA"/>
</dbReference>
<dbReference type="NCBIfam" id="TIGR04183">
    <property type="entry name" value="Por_Secre_tail"/>
    <property type="match status" value="1"/>
</dbReference>
<feature type="signal peptide" evidence="1">
    <location>
        <begin position="1"/>
        <end position="22"/>
    </location>
</feature>
<keyword evidence="3" id="KW-1185">Reference proteome</keyword>
<sequence>MKKLSYLLMSLLLMAVAHQASACYAAKINGPSQVLIYSYAPYAIGSFSIDIDPSFINGHGGYLYTTWTTTIQPYTYTGDAVSIYFYKNLAPFTHLEGVTATLHFADGFTWEVSVTVEVVVLTNPAPPGGFASSGSGQNMVTIMDDKGKVLKQVKDVSVTDPAVTEGLSPGLYFIENKKGKSVDRKKIVIKQ</sequence>
<protein>
    <submittedName>
        <fullName evidence="2">T9SS type A sorting domain-containing protein</fullName>
    </submittedName>
</protein>
<reference evidence="2 3" key="1">
    <citation type="submission" date="2021-05" db="EMBL/GenBank/DDBJ databases">
        <title>A Polyphasic approach of four new species of the genus Ohtaekwangia: Ohtaekwangia histidinii sp. nov., Ohtaekwangia cretensis sp. nov., Ohtaekwangia indiensis sp. nov., Ohtaekwangia reichenbachii sp. nov. from diverse environment.</title>
        <authorList>
            <person name="Octaviana S."/>
        </authorList>
    </citation>
    <scope>NUCLEOTIDE SEQUENCE [LARGE SCALE GENOMIC DNA]</scope>
    <source>
        <strain evidence="2 3">PWU4</strain>
    </source>
</reference>
<accession>A0AAP2GHZ0</accession>
<dbReference type="RefSeq" id="WP_254161859.1">
    <property type="nucleotide sequence ID" value="NZ_JAHESF010000005.1"/>
</dbReference>
<feature type="chain" id="PRO_5042937648" evidence="1">
    <location>
        <begin position="23"/>
        <end position="191"/>
    </location>
</feature>
<name>A0AAP2GHZ0_9BACT</name>
<evidence type="ECO:0000313" key="3">
    <source>
        <dbReference type="Proteomes" id="UP001319200"/>
    </source>
</evidence>
<dbReference type="AlphaFoldDB" id="A0AAP2GHZ0"/>
<proteinExistence type="predicted"/>